<feature type="transmembrane region" description="Helical" evidence="1">
    <location>
        <begin position="6"/>
        <end position="25"/>
    </location>
</feature>
<keyword evidence="1" id="KW-1133">Transmembrane helix</keyword>
<protein>
    <submittedName>
        <fullName evidence="2">Uncharacterized protein</fullName>
    </submittedName>
</protein>
<organism evidence="2 3">
    <name type="scientific">Roseateles flavus</name>
    <dbReference type="NCBI Taxonomy" id="3149041"/>
    <lineage>
        <taxon>Bacteria</taxon>
        <taxon>Pseudomonadati</taxon>
        <taxon>Pseudomonadota</taxon>
        <taxon>Betaproteobacteria</taxon>
        <taxon>Burkholderiales</taxon>
        <taxon>Sphaerotilaceae</taxon>
        <taxon>Roseateles</taxon>
    </lineage>
</organism>
<reference evidence="2 3" key="1">
    <citation type="submission" date="2024-05" db="EMBL/GenBank/DDBJ databases">
        <title>Roseateles sp. 2.12 16S ribosomal RNA gene Genome sequencing and assembly.</title>
        <authorList>
            <person name="Woo H."/>
        </authorList>
    </citation>
    <scope>NUCLEOTIDE SEQUENCE [LARGE SCALE GENOMIC DNA]</scope>
    <source>
        <strain evidence="2 3">2.12</strain>
    </source>
</reference>
<proteinExistence type="predicted"/>
<evidence type="ECO:0000313" key="2">
    <source>
        <dbReference type="EMBL" id="MEO3715625.1"/>
    </source>
</evidence>
<comment type="caution">
    <text evidence="2">The sequence shown here is derived from an EMBL/GenBank/DDBJ whole genome shotgun (WGS) entry which is preliminary data.</text>
</comment>
<keyword evidence="1" id="KW-0812">Transmembrane</keyword>
<name>A0ABV0GKT8_9BURK</name>
<dbReference type="Proteomes" id="UP001462640">
    <property type="component" value="Unassembled WGS sequence"/>
</dbReference>
<keyword evidence="1" id="KW-0472">Membrane</keyword>
<dbReference type="RefSeq" id="WP_347613186.1">
    <property type="nucleotide sequence ID" value="NZ_JBDPZC010000016.1"/>
</dbReference>
<keyword evidence="3" id="KW-1185">Reference proteome</keyword>
<sequence>MSPRTLLIANALVSLAVAAMVQWVYDRQVIRPGRTVGVVDLAEVYRAKEDEFTRRLTAARTEEERQAALLMARHFSQRLPLALEALPIECGCLVLLRTSVAGPTPDTVDLTARLRQKVEAP</sequence>
<evidence type="ECO:0000313" key="3">
    <source>
        <dbReference type="Proteomes" id="UP001462640"/>
    </source>
</evidence>
<dbReference type="EMBL" id="JBDPZC010000016">
    <property type="protein sequence ID" value="MEO3715625.1"/>
    <property type="molecule type" value="Genomic_DNA"/>
</dbReference>
<evidence type="ECO:0000256" key="1">
    <source>
        <dbReference type="SAM" id="Phobius"/>
    </source>
</evidence>
<gene>
    <name evidence="2" type="ORF">ABDJ40_22865</name>
</gene>
<accession>A0ABV0GKT8</accession>